<accession>A0A0F7SIE0</accession>
<protein>
    <submittedName>
        <fullName evidence="2">Uncharacterized protein</fullName>
    </submittedName>
</protein>
<keyword evidence="1" id="KW-0472">Membrane</keyword>
<reference evidence="2" key="1">
    <citation type="submission" date="2014-08" db="EMBL/GenBank/DDBJ databases">
        <authorList>
            <person name="Sharma Rahul"/>
            <person name="Thines Marco"/>
        </authorList>
    </citation>
    <scope>NUCLEOTIDE SEQUENCE</scope>
</reference>
<proteinExistence type="predicted"/>
<dbReference type="AlphaFoldDB" id="A0A0F7SIE0"/>
<sequence>MRRSRMGTRAPLKDQTSPLLLRSILIFRFAARLYSIFYFQIDFLFFSSFLLQQRLSHTPSLSFFRFSFSTFRLDIHLSETTPVFLF</sequence>
<evidence type="ECO:0000313" key="2">
    <source>
        <dbReference type="EMBL" id="CDZ97498.1"/>
    </source>
</evidence>
<name>A0A0F7SIE0_PHARH</name>
<organism evidence="2">
    <name type="scientific">Phaffia rhodozyma</name>
    <name type="common">Yeast</name>
    <name type="synonym">Xanthophyllomyces dendrorhous</name>
    <dbReference type="NCBI Taxonomy" id="264483"/>
    <lineage>
        <taxon>Eukaryota</taxon>
        <taxon>Fungi</taxon>
        <taxon>Dikarya</taxon>
        <taxon>Basidiomycota</taxon>
        <taxon>Agaricomycotina</taxon>
        <taxon>Tremellomycetes</taxon>
        <taxon>Cystofilobasidiales</taxon>
        <taxon>Mrakiaceae</taxon>
        <taxon>Phaffia</taxon>
    </lineage>
</organism>
<dbReference type="EMBL" id="LN483211">
    <property type="protein sequence ID" value="CDZ97498.1"/>
    <property type="molecule type" value="Genomic_DNA"/>
</dbReference>
<keyword evidence="1" id="KW-1133">Transmembrane helix</keyword>
<evidence type="ECO:0000256" key="1">
    <source>
        <dbReference type="SAM" id="Phobius"/>
    </source>
</evidence>
<keyword evidence="1" id="KW-0812">Transmembrane</keyword>
<feature type="transmembrane region" description="Helical" evidence="1">
    <location>
        <begin position="20"/>
        <end position="41"/>
    </location>
</feature>